<evidence type="ECO:0000313" key="2">
    <source>
        <dbReference type="Proteomes" id="UP001165101"/>
    </source>
</evidence>
<organism evidence="1 2">
    <name type="scientific">Candida boidinii</name>
    <name type="common">Yeast</name>
    <dbReference type="NCBI Taxonomy" id="5477"/>
    <lineage>
        <taxon>Eukaryota</taxon>
        <taxon>Fungi</taxon>
        <taxon>Dikarya</taxon>
        <taxon>Ascomycota</taxon>
        <taxon>Saccharomycotina</taxon>
        <taxon>Pichiomycetes</taxon>
        <taxon>Pichiales</taxon>
        <taxon>Pichiaceae</taxon>
        <taxon>Ogataea</taxon>
        <taxon>Ogataea/Candida clade</taxon>
    </lineage>
</organism>
<accession>A0ACB5U1B5</accession>
<keyword evidence="2" id="KW-1185">Reference proteome</keyword>
<sequence length="372" mass="42485">MSVVDDPFLWACLPWRYFRSVDDIRWGLAASNICFSTPGSSRFFSLGKIISCERFGRGPFQGGIDACIRILSPDDTLDIDYMFHPSENEKINSKSVSSYFSVSNEVKNWFPFLFHKNNSSSIESTDNATEIENKDISTSDINNGSKIVSEIKQLYSPTYTPPVLRSKPSWVHIFPEGYVCQLEPPHNNSMRFFRWGAARLILEPTVAPIVVPIFSNGFEKIVPEGITEDLFDRISPQNFGEQILVNIGKAIDDKIIEGFRNEWRELCNKFYSKANPNDLTFDLKFGDEAGKLRSKVAAYLREKVAELRLENGFPEEDQRFKEIPFWKKYTGSEGESDPDIKFVGQNWAIKNLQTNIPSYDKYGNVIEEPATK</sequence>
<proteinExistence type="predicted"/>
<gene>
    <name evidence="1" type="ORF">Cboi01_000532000</name>
</gene>
<evidence type="ECO:0000313" key="1">
    <source>
        <dbReference type="EMBL" id="GME99534.1"/>
    </source>
</evidence>
<dbReference type="EMBL" id="BSXV01004016">
    <property type="protein sequence ID" value="GME99534.1"/>
    <property type="molecule type" value="Genomic_DNA"/>
</dbReference>
<comment type="caution">
    <text evidence="1">The sequence shown here is derived from an EMBL/GenBank/DDBJ whole genome shotgun (WGS) entry which is preliminary data.</text>
</comment>
<protein>
    <submittedName>
        <fullName evidence="1">Unnamed protein product</fullName>
    </submittedName>
</protein>
<dbReference type="Proteomes" id="UP001165101">
    <property type="component" value="Unassembled WGS sequence"/>
</dbReference>
<reference evidence="1" key="1">
    <citation type="submission" date="2023-04" db="EMBL/GenBank/DDBJ databases">
        <title>Candida boidinii NBRC 1967.</title>
        <authorList>
            <person name="Ichikawa N."/>
            <person name="Sato H."/>
            <person name="Tonouchi N."/>
        </authorList>
    </citation>
    <scope>NUCLEOTIDE SEQUENCE</scope>
    <source>
        <strain evidence="1">NBRC 1967</strain>
    </source>
</reference>
<name>A0ACB5U1B5_CANBO</name>